<comment type="caution">
    <text evidence="2">The sequence shown here is derived from an EMBL/GenBank/DDBJ whole genome shotgun (WGS) entry which is preliminary data.</text>
</comment>
<gene>
    <name evidence="2" type="ORF">GCM10010411_22220</name>
</gene>
<dbReference type="EMBL" id="BAAATD010000002">
    <property type="protein sequence ID" value="GAA2588909.1"/>
    <property type="molecule type" value="Genomic_DNA"/>
</dbReference>
<proteinExistence type="predicted"/>
<evidence type="ECO:0000313" key="3">
    <source>
        <dbReference type="Proteomes" id="UP001501509"/>
    </source>
</evidence>
<keyword evidence="3" id="KW-1185">Reference proteome</keyword>
<keyword evidence="1" id="KW-0812">Transmembrane</keyword>
<evidence type="ECO:0008006" key="4">
    <source>
        <dbReference type="Google" id="ProtNLM"/>
    </source>
</evidence>
<sequence length="161" mass="17542">MLVDSYARQEVVVLKRPRDGAEPREVVLVCGSCRERLTYRVFSVRAARRARRMWTALGLAGVGLVPLCVLVPNGVVAIVLALAGFGLALGSFTIVSRDIGVAGPGRLWRWPHYLAVPTEERTGALPTLRCDRCGHREPFAVGDFHDAKARLAQHTCPADGN</sequence>
<keyword evidence="1" id="KW-0472">Membrane</keyword>
<feature type="transmembrane region" description="Helical" evidence="1">
    <location>
        <begin position="78"/>
        <end position="96"/>
    </location>
</feature>
<organism evidence="2 3">
    <name type="scientific">Actinomadura fulvescens</name>
    <dbReference type="NCBI Taxonomy" id="46160"/>
    <lineage>
        <taxon>Bacteria</taxon>
        <taxon>Bacillati</taxon>
        <taxon>Actinomycetota</taxon>
        <taxon>Actinomycetes</taxon>
        <taxon>Streptosporangiales</taxon>
        <taxon>Thermomonosporaceae</taxon>
        <taxon>Actinomadura</taxon>
    </lineage>
</organism>
<protein>
    <recommendedName>
        <fullName evidence="4">Integral membrane protein</fullName>
    </recommendedName>
</protein>
<keyword evidence="1" id="KW-1133">Transmembrane helix</keyword>
<evidence type="ECO:0000256" key="1">
    <source>
        <dbReference type="SAM" id="Phobius"/>
    </source>
</evidence>
<feature type="transmembrane region" description="Helical" evidence="1">
    <location>
        <begin position="53"/>
        <end position="72"/>
    </location>
</feature>
<name>A0ABN3PKI5_9ACTN</name>
<dbReference type="Proteomes" id="UP001501509">
    <property type="component" value="Unassembled WGS sequence"/>
</dbReference>
<accession>A0ABN3PKI5</accession>
<reference evidence="2 3" key="1">
    <citation type="journal article" date="2019" name="Int. J. Syst. Evol. Microbiol.">
        <title>The Global Catalogue of Microorganisms (GCM) 10K type strain sequencing project: providing services to taxonomists for standard genome sequencing and annotation.</title>
        <authorList>
            <consortium name="The Broad Institute Genomics Platform"/>
            <consortium name="The Broad Institute Genome Sequencing Center for Infectious Disease"/>
            <person name="Wu L."/>
            <person name="Ma J."/>
        </authorList>
    </citation>
    <scope>NUCLEOTIDE SEQUENCE [LARGE SCALE GENOMIC DNA]</scope>
    <source>
        <strain evidence="2 3">JCM 6833</strain>
    </source>
</reference>
<evidence type="ECO:0000313" key="2">
    <source>
        <dbReference type="EMBL" id="GAA2588909.1"/>
    </source>
</evidence>